<dbReference type="InterPro" id="IPR001412">
    <property type="entry name" value="aa-tRNA-synth_I_CS"/>
</dbReference>
<dbReference type="SUPFAM" id="SSF52374">
    <property type="entry name" value="Nucleotidylyl transferase"/>
    <property type="match status" value="1"/>
</dbReference>
<dbReference type="GO" id="GO:0006420">
    <property type="term" value="P:arginyl-tRNA aminoacylation"/>
    <property type="evidence" value="ECO:0007669"/>
    <property type="project" value="InterPro"/>
</dbReference>
<dbReference type="PROSITE" id="PS00178">
    <property type="entry name" value="AA_TRNA_LIGASE_I"/>
    <property type="match status" value="1"/>
</dbReference>
<evidence type="ECO:0000256" key="7">
    <source>
        <dbReference type="ARBA" id="ARBA00023146"/>
    </source>
</evidence>
<accession>A0A644TWD8</accession>
<dbReference type="InterPro" id="IPR009080">
    <property type="entry name" value="tRNAsynth_Ia_anticodon-bd"/>
</dbReference>
<comment type="catalytic activity">
    <reaction evidence="8">
        <text>tRNA(Arg) + L-arginine + ATP = L-arginyl-tRNA(Arg) + AMP + diphosphate</text>
        <dbReference type="Rhea" id="RHEA:20301"/>
        <dbReference type="Rhea" id="RHEA-COMP:9658"/>
        <dbReference type="Rhea" id="RHEA-COMP:9673"/>
        <dbReference type="ChEBI" id="CHEBI:30616"/>
        <dbReference type="ChEBI" id="CHEBI:32682"/>
        <dbReference type="ChEBI" id="CHEBI:33019"/>
        <dbReference type="ChEBI" id="CHEBI:78442"/>
        <dbReference type="ChEBI" id="CHEBI:78513"/>
        <dbReference type="ChEBI" id="CHEBI:456215"/>
        <dbReference type="EC" id="6.1.1.19"/>
    </reaction>
</comment>
<evidence type="ECO:0000256" key="5">
    <source>
        <dbReference type="ARBA" id="ARBA00022840"/>
    </source>
</evidence>
<keyword evidence="5" id="KW-0067">ATP-binding</keyword>
<gene>
    <name evidence="11" type="primary">argS_5</name>
    <name evidence="11" type="ORF">SDC9_17068</name>
</gene>
<dbReference type="GO" id="GO:0005737">
    <property type="term" value="C:cytoplasm"/>
    <property type="evidence" value="ECO:0007669"/>
    <property type="project" value="InterPro"/>
</dbReference>
<evidence type="ECO:0000256" key="4">
    <source>
        <dbReference type="ARBA" id="ARBA00022741"/>
    </source>
</evidence>
<evidence type="ECO:0000256" key="6">
    <source>
        <dbReference type="ARBA" id="ARBA00022917"/>
    </source>
</evidence>
<dbReference type="EMBL" id="VSSQ01000058">
    <property type="protein sequence ID" value="MPL71294.1"/>
    <property type="molecule type" value="Genomic_DNA"/>
</dbReference>
<feature type="domain" description="DALR anticodon binding" evidence="9">
    <location>
        <begin position="482"/>
        <end position="604"/>
    </location>
</feature>
<reference evidence="11" key="1">
    <citation type="submission" date="2019-08" db="EMBL/GenBank/DDBJ databases">
        <authorList>
            <person name="Kucharzyk K."/>
            <person name="Murdoch R.W."/>
            <person name="Higgins S."/>
            <person name="Loffler F."/>
        </authorList>
    </citation>
    <scope>NUCLEOTIDE SEQUENCE</scope>
</reference>
<name>A0A644TWD8_9ZZZZ</name>
<evidence type="ECO:0000259" key="9">
    <source>
        <dbReference type="SMART" id="SM00836"/>
    </source>
</evidence>
<keyword evidence="4" id="KW-0547">Nucleotide-binding</keyword>
<evidence type="ECO:0000256" key="1">
    <source>
        <dbReference type="ARBA" id="ARBA00005594"/>
    </source>
</evidence>
<evidence type="ECO:0000259" key="10">
    <source>
        <dbReference type="SMART" id="SM01016"/>
    </source>
</evidence>
<evidence type="ECO:0000313" key="11">
    <source>
        <dbReference type="EMBL" id="MPL71294.1"/>
    </source>
</evidence>
<dbReference type="Pfam" id="PF03485">
    <property type="entry name" value="Arg_tRNA_synt_N"/>
    <property type="match status" value="1"/>
</dbReference>
<protein>
    <recommendedName>
        <fullName evidence="2">arginine--tRNA ligase</fullName>
        <ecNumber evidence="2">6.1.1.19</ecNumber>
    </recommendedName>
</protein>
<sequence length="604" mass="68794">MYFEIKNNALDSLKNALKNLNYEIPEDIKLEFPPNPKMGDLATTISFQLAKKLKMSPMDITSSIMENIEISDIFEKVEAKGPYINFFINYKTFSRRLLESVSNDYGKLTTKDEKIVLEHTSANPNGPLHIGHIRNAIIGDSLKRLLKTAGYEVNTQYYVNDMGRQIAMIVFGMEKLGLSIDEELSKKYIDNIANNLSDNSLNENNLDNKSDKSNLDNKIDHQIGQLYFKVNEYINSNEDKKIEVDNLIKAYEGGLSEDLDEIFEKAVNDCLTGVKQTLNNLNIVHDDFVWEGQFVRNGEVDKVVNGLIATGHTKEEEVLCLDLEDFGIEKELVLRRSDGTSLYSTRDLAYHKWKSEQGDLVLDILGSDHKLAIEQVSIALNLLNEKSPEVIFYEFITLPEGSMSTRRGVFISVDELLDEAIDRAKNEVQKRRNDLNEDEINKISNEIGIGAIRYFISRLSPEKHITFKWDEALSFERGCASIQYAHARACKLLEKCGNFDLTKEKLNIDFDKIEDDWTPNEVEMDLIRLIAKFPIVVDESADIMRVHPIAQYVQDLASAFNKFYKSEQVLGCEIESARLLLVDKARITIKNSLELLGISAPLKM</sequence>
<dbReference type="InterPro" id="IPR035684">
    <property type="entry name" value="ArgRS_core"/>
</dbReference>
<dbReference type="EC" id="6.1.1.19" evidence="2"/>
<dbReference type="AlphaFoldDB" id="A0A644TWD8"/>
<dbReference type="PRINTS" id="PR01038">
    <property type="entry name" value="TRNASYNTHARG"/>
</dbReference>
<dbReference type="Gene3D" id="3.40.50.620">
    <property type="entry name" value="HUPs"/>
    <property type="match status" value="1"/>
</dbReference>
<dbReference type="InterPro" id="IPR001278">
    <property type="entry name" value="Arg-tRNA-ligase"/>
</dbReference>
<dbReference type="SUPFAM" id="SSF55190">
    <property type="entry name" value="Arginyl-tRNA synthetase (ArgRS), N-terminal 'additional' domain"/>
    <property type="match status" value="1"/>
</dbReference>
<dbReference type="CDD" id="cd00671">
    <property type="entry name" value="ArgRS_core"/>
    <property type="match status" value="1"/>
</dbReference>
<dbReference type="Pfam" id="PF05746">
    <property type="entry name" value="DALR_1"/>
    <property type="match status" value="1"/>
</dbReference>
<dbReference type="HAMAP" id="MF_00123">
    <property type="entry name" value="Arg_tRNA_synth"/>
    <property type="match status" value="1"/>
</dbReference>
<keyword evidence="7" id="KW-0030">Aminoacyl-tRNA synthetase</keyword>
<dbReference type="SMART" id="SM01016">
    <property type="entry name" value="Arg_tRNA_synt_N"/>
    <property type="match status" value="1"/>
</dbReference>
<evidence type="ECO:0000256" key="8">
    <source>
        <dbReference type="ARBA" id="ARBA00049339"/>
    </source>
</evidence>
<dbReference type="InterPro" id="IPR008909">
    <property type="entry name" value="DALR_anticod-bd"/>
</dbReference>
<comment type="similarity">
    <text evidence="1">Belongs to the class-I aminoacyl-tRNA synthetase family.</text>
</comment>
<dbReference type="Pfam" id="PF00750">
    <property type="entry name" value="tRNA-synt_1d"/>
    <property type="match status" value="1"/>
</dbReference>
<dbReference type="SUPFAM" id="SSF47323">
    <property type="entry name" value="Anticodon-binding domain of a subclass of class I aminoacyl-tRNA synthetases"/>
    <property type="match status" value="1"/>
</dbReference>
<dbReference type="InterPro" id="IPR036695">
    <property type="entry name" value="Arg-tRNA-synth_N_sf"/>
</dbReference>
<dbReference type="Gene3D" id="3.30.1360.70">
    <property type="entry name" value="Arginyl tRNA synthetase N-terminal domain"/>
    <property type="match status" value="1"/>
</dbReference>
<dbReference type="GO" id="GO:0004814">
    <property type="term" value="F:arginine-tRNA ligase activity"/>
    <property type="evidence" value="ECO:0007669"/>
    <property type="project" value="UniProtKB-EC"/>
</dbReference>
<dbReference type="SMART" id="SM00836">
    <property type="entry name" value="DALR_1"/>
    <property type="match status" value="1"/>
</dbReference>
<feature type="domain" description="Arginyl tRNA synthetase N-terminal" evidence="10">
    <location>
        <begin position="3"/>
        <end position="88"/>
    </location>
</feature>
<proteinExistence type="inferred from homology"/>
<comment type="caution">
    <text evidence="11">The sequence shown here is derived from an EMBL/GenBank/DDBJ whole genome shotgun (WGS) entry which is preliminary data.</text>
</comment>
<evidence type="ECO:0000256" key="3">
    <source>
        <dbReference type="ARBA" id="ARBA00022598"/>
    </source>
</evidence>
<dbReference type="GO" id="GO:0005524">
    <property type="term" value="F:ATP binding"/>
    <property type="evidence" value="ECO:0007669"/>
    <property type="project" value="UniProtKB-KW"/>
</dbReference>
<keyword evidence="3 11" id="KW-0436">Ligase</keyword>
<dbReference type="PANTHER" id="PTHR11956">
    <property type="entry name" value="ARGINYL-TRNA SYNTHETASE"/>
    <property type="match status" value="1"/>
</dbReference>
<dbReference type="InterPro" id="IPR014729">
    <property type="entry name" value="Rossmann-like_a/b/a_fold"/>
</dbReference>
<dbReference type="PANTHER" id="PTHR11956:SF5">
    <property type="entry name" value="ARGININE--TRNA LIGASE, CYTOPLASMIC"/>
    <property type="match status" value="1"/>
</dbReference>
<organism evidence="11">
    <name type="scientific">bioreactor metagenome</name>
    <dbReference type="NCBI Taxonomy" id="1076179"/>
    <lineage>
        <taxon>unclassified sequences</taxon>
        <taxon>metagenomes</taxon>
        <taxon>ecological metagenomes</taxon>
    </lineage>
</organism>
<evidence type="ECO:0000256" key="2">
    <source>
        <dbReference type="ARBA" id="ARBA00012837"/>
    </source>
</evidence>
<keyword evidence="6" id="KW-0648">Protein biosynthesis</keyword>
<dbReference type="NCBIfam" id="TIGR00456">
    <property type="entry name" value="argS"/>
    <property type="match status" value="1"/>
</dbReference>
<dbReference type="Gene3D" id="1.10.730.10">
    <property type="entry name" value="Isoleucyl-tRNA Synthetase, Domain 1"/>
    <property type="match status" value="1"/>
</dbReference>
<dbReference type="InterPro" id="IPR005148">
    <property type="entry name" value="Arg-tRNA-synth_N"/>
</dbReference>